<accession>A0A7G2FAU7</accession>
<gene>
    <name evidence="1" type="ORF">AT9943_LOCUS20266</name>
</gene>
<organism evidence="1 2">
    <name type="scientific">Arabidopsis thaliana</name>
    <name type="common">Mouse-ear cress</name>
    <dbReference type="NCBI Taxonomy" id="3702"/>
    <lineage>
        <taxon>Eukaryota</taxon>
        <taxon>Viridiplantae</taxon>
        <taxon>Streptophyta</taxon>
        <taxon>Embryophyta</taxon>
        <taxon>Tracheophyta</taxon>
        <taxon>Spermatophyta</taxon>
        <taxon>Magnoliopsida</taxon>
        <taxon>eudicotyledons</taxon>
        <taxon>Gunneridae</taxon>
        <taxon>Pentapetalae</taxon>
        <taxon>rosids</taxon>
        <taxon>malvids</taxon>
        <taxon>Brassicales</taxon>
        <taxon>Brassicaceae</taxon>
        <taxon>Camelineae</taxon>
        <taxon>Arabidopsis</taxon>
    </lineage>
</organism>
<evidence type="ECO:0000313" key="2">
    <source>
        <dbReference type="Proteomes" id="UP000516314"/>
    </source>
</evidence>
<dbReference type="EMBL" id="LR881470">
    <property type="protein sequence ID" value="CAD5332883.1"/>
    <property type="molecule type" value="Genomic_DNA"/>
</dbReference>
<dbReference type="Proteomes" id="UP000516314">
    <property type="component" value="Chromosome 5"/>
</dbReference>
<evidence type="ECO:0000313" key="1">
    <source>
        <dbReference type="EMBL" id="CAD5332883.1"/>
    </source>
</evidence>
<dbReference type="AlphaFoldDB" id="A0A7G2FAU7"/>
<sequence>MNTPINPHPYYGPASIDSTLSKDTLSDVTVANSAESSFRSNSNCC</sequence>
<name>A0A7G2FAU7_ARATH</name>
<proteinExistence type="predicted"/>
<protein>
    <submittedName>
        <fullName evidence="1">(thale cress) hypothetical protein</fullName>
    </submittedName>
</protein>
<reference evidence="1 2" key="1">
    <citation type="submission" date="2020-09" db="EMBL/GenBank/DDBJ databases">
        <authorList>
            <person name="Ashkenazy H."/>
        </authorList>
    </citation>
    <scope>NUCLEOTIDE SEQUENCE [LARGE SCALE GENOMIC DNA]</scope>
    <source>
        <strain evidence="2">cv. Cdm-0</strain>
    </source>
</reference>